<evidence type="ECO:0000256" key="1">
    <source>
        <dbReference type="ARBA" id="ARBA00022723"/>
    </source>
</evidence>
<comment type="caution">
    <text evidence="4">The sequence shown here is derived from an EMBL/GenBank/DDBJ whole genome shotgun (WGS) entry which is preliminary data.</text>
</comment>
<dbReference type="PROSITE" id="PS51347">
    <property type="entry name" value="PHOSPHOTRIESTERASE_2"/>
    <property type="match status" value="1"/>
</dbReference>
<dbReference type="PIRSF" id="PIRSF016839">
    <property type="entry name" value="PhP"/>
    <property type="match status" value="1"/>
</dbReference>
<evidence type="ECO:0000256" key="3">
    <source>
        <dbReference type="PROSITE-ProRule" id="PRU00679"/>
    </source>
</evidence>
<accession>A0ABN1J9L8</accession>
<gene>
    <name evidence="4" type="ORF">GCM10008906_02750</name>
</gene>
<reference evidence="4 5" key="1">
    <citation type="journal article" date="2019" name="Int. J. Syst. Evol. Microbiol.">
        <title>The Global Catalogue of Microorganisms (GCM) 10K type strain sequencing project: providing services to taxonomists for standard genome sequencing and annotation.</title>
        <authorList>
            <consortium name="The Broad Institute Genomics Platform"/>
            <consortium name="The Broad Institute Genome Sequencing Center for Infectious Disease"/>
            <person name="Wu L."/>
            <person name="Ma J."/>
        </authorList>
    </citation>
    <scope>NUCLEOTIDE SEQUENCE [LARGE SCALE GENOMIC DNA]</scope>
    <source>
        <strain evidence="4 5">JCM 1407</strain>
    </source>
</reference>
<evidence type="ECO:0000256" key="2">
    <source>
        <dbReference type="ARBA" id="ARBA00022801"/>
    </source>
</evidence>
<sequence>MKLKDGITFHHEHVTIDLSGVKKNDDCNVNCFDETATEFKELKSKNVNNIIDVTNRGIGRNIEYILKMEKETGMNILCSTGYYKEPFFPKEVYDLSEKELSKTMIKEITCGIENTEIKADVIGEIGTSKDKITESEKKVFKASSMAHVETGNPIVTHTTLGTFGLEQIEIFNSYGVNLDKVIISHVDLTGDLEYILRLIDKGVNVAFDTIGKENYKPDKLRVDLLKEICRRGLSERVLMSMDITRKSNLKTRGGIGYSYLIDNFIPKLKEAGLTSKEIDNMTKNNIRRII</sequence>
<dbReference type="RefSeq" id="WP_343758076.1">
    <property type="nucleotide sequence ID" value="NZ_BAAACG010000001.1"/>
</dbReference>
<keyword evidence="2 4" id="KW-0378">Hydrolase</keyword>
<comment type="caution">
    <text evidence="3">Lacks conserved residue(s) required for the propagation of feature annotation.</text>
</comment>
<comment type="similarity">
    <text evidence="3">Belongs to the metallo-dependent hydrolases superfamily. Phosphotriesterase family.</text>
</comment>
<keyword evidence="1" id="KW-0479">Metal-binding</keyword>
<evidence type="ECO:0000313" key="4">
    <source>
        <dbReference type="EMBL" id="GAA0732736.1"/>
    </source>
</evidence>
<organism evidence="4 5">
    <name type="scientific">Clostridium oceanicum</name>
    <dbReference type="NCBI Taxonomy" id="1543"/>
    <lineage>
        <taxon>Bacteria</taxon>
        <taxon>Bacillati</taxon>
        <taxon>Bacillota</taxon>
        <taxon>Clostridia</taxon>
        <taxon>Eubacteriales</taxon>
        <taxon>Clostridiaceae</taxon>
        <taxon>Clostridium</taxon>
    </lineage>
</organism>
<evidence type="ECO:0000313" key="5">
    <source>
        <dbReference type="Proteomes" id="UP001501510"/>
    </source>
</evidence>
<protein>
    <submittedName>
        <fullName evidence="4">Hydrolase</fullName>
    </submittedName>
</protein>
<dbReference type="PANTHER" id="PTHR10819">
    <property type="entry name" value="PHOSPHOTRIESTERASE-RELATED"/>
    <property type="match status" value="1"/>
</dbReference>
<dbReference type="Proteomes" id="UP001501510">
    <property type="component" value="Unassembled WGS sequence"/>
</dbReference>
<keyword evidence="5" id="KW-1185">Reference proteome</keyword>
<dbReference type="InterPro" id="IPR001559">
    <property type="entry name" value="Phosphotriesterase"/>
</dbReference>
<dbReference type="PANTHER" id="PTHR10819:SF3">
    <property type="entry name" value="PHOSPHOTRIESTERASE-RELATED PROTEIN"/>
    <property type="match status" value="1"/>
</dbReference>
<dbReference type="SUPFAM" id="SSF51556">
    <property type="entry name" value="Metallo-dependent hydrolases"/>
    <property type="match status" value="1"/>
</dbReference>
<dbReference type="Pfam" id="PF02126">
    <property type="entry name" value="PTE"/>
    <property type="match status" value="1"/>
</dbReference>
<dbReference type="Gene3D" id="3.20.20.140">
    <property type="entry name" value="Metal-dependent hydrolases"/>
    <property type="match status" value="1"/>
</dbReference>
<dbReference type="EMBL" id="BAAACG010000001">
    <property type="protein sequence ID" value="GAA0732736.1"/>
    <property type="molecule type" value="Genomic_DNA"/>
</dbReference>
<name>A0ABN1J9L8_9CLOT</name>
<proteinExistence type="inferred from homology"/>
<dbReference type="GO" id="GO:0016787">
    <property type="term" value="F:hydrolase activity"/>
    <property type="evidence" value="ECO:0007669"/>
    <property type="project" value="UniProtKB-KW"/>
</dbReference>
<dbReference type="InterPro" id="IPR032466">
    <property type="entry name" value="Metal_Hydrolase"/>
</dbReference>